<accession>A0A6J2WYB0</accession>
<evidence type="ECO:0000256" key="3">
    <source>
        <dbReference type="ARBA" id="ARBA00023134"/>
    </source>
</evidence>
<dbReference type="OrthoDB" id="8954335at2759"/>
<dbReference type="FunFam" id="3.40.50.300:FF:002274">
    <property type="entry name" value="Si:dkeyp-69e1.8"/>
    <property type="match status" value="1"/>
</dbReference>
<dbReference type="InParanoid" id="A0A6J2WYB0"/>
<evidence type="ECO:0000259" key="5">
    <source>
        <dbReference type="PROSITE" id="PS51720"/>
    </source>
</evidence>
<dbReference type="Gene3D" id="3.40.50.300">
    <property type="entry name" value="P-loop containing nucleotide triphosphate hydrolases"/>
    <property type="match status" value="2"/>
</dbReference>
<evidence type="ECO:0000256" key="4">
    <source>
        <dbReference type="SAM" id="MobiDB-lite"/>
    </source>
</evidence>
<keyword evidence="3" id="KW-0342">GTP-binding</keyword>
<dbReference type="GeneID" id="115829251"/>
<evidence type="ECO:0000256" key="1">
    <source>
        <dbReference type="ARBA" id="ARBA00008535"/>
    </source>
</evidence>
<dbReference type="InterPro" id="IPR045058">
    <property type="entry name" value="GIMA/IAN/Toc"/>
</dbReference>
<evidence type="ECO:0000313" key="7">
    <source>
        <dbReference type="RefSeq" id="XP_030649171.1"/>
    </source>
</evidence>
<dbReference type="Pfam" id="PF04548">
    <property type="entry name" value="AIG1"/>
    <property type="match status" value="2"/>
</dbReference>
<dbReference type="PANTHER" id="PTHR10903:SF188">
    <property type="entry name" value="GTPASE IMAP FAMILY MEMBER 2-LIKE-RELATED"/>
    <property type="match status" value="1"/>
</dbReference>
<feature type="region of interest" description="Disordered" evidence="4">
    <location>
        <begin position="483"/>
        <end position="513"/>
    </location>
</feature>
<dbReference type="AlphaFoldDB" id="A0A6J2WYB0"/>
<organism evidence="6 7">
    <name type="scientific">Chanos chanos</name>
    <name type="common">Milkfish</name>
    <name type="synonym">Mugil chanos</name>
    <dbReference type="NCBI Taxonomy" id="29144"/>
    <lineage>
        <taxon>Eukaryota</taxon>
        <taxon>Metazoa</taxon>
        <taxon>Chordata</taxon>
        <taxon>Craniata</taxon>
        <taxon>Vertebrata</taxon>
        <taxon>Euteleostomi</taxon>
        <taxon>Actinopterygii</taxon>
        <taxon>Neopterygii</taxon>
        <taxon>Teleostei</taxon>
        <taxon>Ostariophysi</taxon>
        <taxon>Gonorynchiformes</taxon>
        <taxon>Chanidae</taxon>
        <taxon>Chanos</taxon>
    </lineage>
</organism>
<dbReference type="InterPro" id="IPR006703">
    <property type="entry name" value="G_AIG1"/>
</dbReference>
<feature type="region of interest" description="Disordered" evidence="4">
    <location>
        <begin position="421"/>
        <end position="445"/>
    </location>
</feature>
<protein>
    <submittedName>
        <fullName evidence="7">GTPase IMAP family member 4-like</fullName>
    </submittedName>
</protein>
<gene>
    <name evidence="7" type="primary">LOC115829251</name>
</gene>
<keyword evidence="6" id="KW-1185">Reference proteome</keyword>
<evidence type="ECO:0000256" key="2">
    <source>
        <dbReference type="ARBA" id="ARBA00022741"/>
    </source>
</evidence>
<keyword evidence="2" id="KW-0547">Nucleotide-binding</keyword>
<dbReference type="Proteomes" id="UP000504632">
    <property type="component" value="Chromosome 16"/>
</dbReference>
<sequence>MPTLYNTQLSEEEVMRETLRCVSLCDPGVHAFLLVIPEGFLTDEDKGEMQKIQTIFGSRVNDYTMVLINQKPGQEVTELDESTQTIIRSCRGGHQFLGSSSQVSELLRSVDKLVEQNGGSHYTTVMYLYALVETQLNKYQTEITQLKKYQPGVKKKMKKVRELEEKYEIPDLRERSDRRSPSLRIVLLGKTGVGKSATGSTILGKKGVFKKDVSYMSVTRECQRETAEVNGRLITVIDTPGLFDTGIDNEKMKKEISKCIAMATPGPHVFLLVLPVGRLTPEEKKAVEMIEETFGDKSKTYTMVLFTKGDQLEQKTIEQYIGDTGTDLRKLIDQCGSRYHVFNNTDSSNQTQVVELLKKIDTMVSVNGGSYYTNEMFRQVEEALYEEKERILRERVEEIEREKEELKAKCEAEIERMKKTLEEERERQSEERKRREEEFREREQRLKKEMEGREKDYERRKEEDEKRMKEWEVKIYKDVERQKEEWEKQRQEEQLRRKQEDRRRMEREEKERR</sequence>
<proteinExistence type="inferred from homology"/>
<dbReference type="GO" id="GO:0005525">
    <property type="term" value="F:GTP binding"/>
    <property type="evidence" value="ECO:0007669"/>
    <property type="project" value="UniProtKB-KW"/>
</dbReference>
<dbReference type="PANTHER" id="PTHR10903">
    <property type="entry name" value="GTPASE, IMAP FAMILY MEMBER-RELATED"/>
    <property type="match status" value="1"/>
</dbReference>
<dbReference type="CDD" id="cd01852">
    <property type="entry name" value="AIG1"/>
    <property type="match status" value="1"/>
</dbReference>
<dbReference type="SUPFAM" id="SSF52540">
    <property type="entry name" value="P-loop containing nucleoside triphosphate hydrolases"/>
    <property type="match status" value="1"/>
</dbReference>
<feature type="domain" description="AIG1-type G" evidence="5">
    <location>
        <begin position="180"/>
        <end position="381"/>
    </location>
</feature>
<evidence type="ECO:0000313" key="6">
    <source>
        <dbReference type="Proteomes" id="UP000504632"/>
    </source>
</evidence>
<feature type="non-terminal residue" evidence="7">
    <location>
        <position position="513"/>
    </location>
</feature>
<dbReference type="InterPro" id="IPR027417">
    <property type="entry name" value="P-loop_NTPase"/>
</dbReference>
<name>A0A6J2WYB0_CHACN</name>
<comment type="similarity">
    <text evidence="1">Belongs to the TRAFAC class TrmE-Era-EngA-EngB-Septin-like GTPase superfamily. AIG1/Toc34/Toc159-like paraseptin GTPase family. IAN subfamily.</text>
</comment>
<dbReference type="RefSeq" id="XP_030649171.1">
    <property type="nucleotide sequence ID" value="XM_030793311.1"/>
</dbReference>
<reference evidence="7" key="1">
    <citation type="submission" date="2025-08" db="UniProtKB">
        <authorList>
            <consortium name="RefSeq"/>
        </authorList>
    </citation>
    <scope>IDENTIFICATION</scope>
</reference>
<dbReference type="PROSITE" id="PS51720">
    <property type="entry name" value="G_AIG1"/>
    <property type="match status" value="1"/>
</dbReference>